<dbReference type="Proteomes" id="UP000176191">
    <property type="component" value="Unassembled WGS sequence"/>
</dbReference>
<dbReference type="PANTHER" id="PTHR37309">
    <property type="entry name" value="SLR0284 PROTEIN"/>
    <property type="match status" value="1"/>
</dbReference>
<dbReference type="Pfam" id="PF04020">
    <property type="entry name" value="Phage_holin_4_2"/>
    <property type="match status" value="1"/>
</dbReference>
<dbReference type="AlphaFoldDB" id="A0A1F5F656"/>
<proteinExistence type="predicted"/>
<keyword evidence="1" id="KW-0472">Membrane</keyword>
<keyword evidence="1" id="KW-0812">Transmembrane</keyword>
<comment type="caution">
    <text evidence="2">The sequence shown here is derived from an EMBL/GenBank/DDBJ whole genome shotgun (WGS) entry which is preliminary data.</text>
</comment>
<dbReference type="PANTHER" id="PTHR37309:SF1">
    <property type="entry name" value="SLR0284 PROTEIN"/>
    <property type="match status" value="1"/>
</dbReference>
<accession>A0A1F5F656</accession>
<feature type="transmembrane region" description="Helical" evidence="1">
    <location>
        <begin position="59"/>
        <end position="79"/>
    </location>
</feature>
<feature type="transmembrane region" description="Helical" evidence="1">
    <location>
        <begin position="110"/>
        <end position="132"/>
    </location>
</feature>
<evidence type="ECO:0000313" key="2">
    <source>
        <dbReference type="EMBL" id="OGD75118.1"/>
    </source>
</evidence>
<dbReference type="InterPro" id="IPR007165">
    <property type="entry name" value="Phage_holin_4_2"/>
</dbReference>
<organism evidence="2 3">
    <name type="scientific">Candidatus Collierbacteria bacterium RIFOXYA2_FULL_46_10</name>
    <dbReference type="NCBI Taxonomy" id="1817726"/>
    <lineage>
        <taxon>Bacteria</taxon>
        <taxon>Candidatus Collieribacteriota</taxon>
    </lineage>
</organism>
<protein>
    <recommendedName>
        <fullName evidence="4">Phage holin family protein</fullName>
    </recommendedName>
</protein>
<keyword evidence="1" id="KW-1133">Transmembrane helix</keyword>
<evidence type="ECO:0000313" key="3">
    <source>
        <dbReference type="Proteomes" id="UP000176191"/>
    </source>
</evidence>
<evidence type="ECO:0000256" key="1">
    <source>
        <dbReference type="SAM" id="Phobius"/>
    </source>
</evidence>
<evidence type="ECO:0008006" key="4">
    <source>
        <dbReference type="Google" id="ProtNLM"/>
    </source>
</evidence>
<gene>
    <name evidence="2" type="ORF">A2228_01345</name>
</gene>
<name>A0A1F5F656_9BACT</name>
<sequence>MRTLLVKMLSTMASFYLVQILIAGVRLDPTWQAYLSATLVFLIFNLLIAPIIRLLLLPINLLTLGLFGWIANVITLYLFDIFSNSITISPYQFPGFTSTLLALPPAHLSLFWVLVLTSLTLTLINNLITFLLRSEP</sequence>
<feature type="transmembrane region" description="Helical" evidence="1">
    <location>
        <begin position="5"/>
        <end position="25"/>
    </location>
</feature>
<feature type="transmembrane region" description="Helical" evidence="1">
    <location>
        <begin position="31"/>
        <end position="52"/>
    </location>
</feature>
<dbReference type="EMBL" id="MFAK01000015">
    <property type="protein sequence ID" value="OGD75118.1"/>
    <property type="molecule type" value="Genomic_DNA"/>
</dbReference>
<reference evidence="2 3" key="1">
    <citation type="journal article" date="2016" name="Nat. Commun.">
        <title>Thousands of microbial genomes shed light on interconnected biogeochemical processes in an aquifer system.</title>
        <authorList>
            <person name="Anantharaman K."/>
            <person name="Brown C.T."/>
            <person name="Hug L.A."/>
            <person name="Sharon I."/>
            <person name="Castelle C.J."/>
            <person name="Probst A.J."/>
            <person name="Thomas B.C."/>
            <person name="Singh A."/>
            <person name="Wilkins M.J."/>
            <person name="Karaoz U."/>
            <person name="Brodie E.L."/>
            <person name="Williams K.H."/>
            <person name="Hubbard S.S."/>
            <person name="Banfield J.F."/>
        </authorList>
    </citation>
    <scope>NUCLEOTIDE SEQUENCE [LARGE SCALE GENOMIC DNA]</scope>
</reference>